<evidence type="ECO:0000313" key="2">
    <source>
        <dbReference type="Proteomes" id="UP000017246"/>
    </source>
</evidence>
<dbReference type="Proteomes" id="UP000017246">
    <property type="component" value="Unassembled WGS sequence"/>
</dbReference>
<dbReference type="EMBL" id="LN902845">
    <property type="protein sequence ID" value="CUT99227.1"/>
    <property type="molecule type" value="Genomic_DNA"/>
</dbReference>
<organism evidence="1 2">
    <name type="scientific">Echinococcus multilocularis</name>
    <name type="common">Fox tapeworm</name>
    <dbReference type="NCBI Taxonomy" id="6211"/>
    <lineage>
        <taxon>Eukaryota</taxon>
        <taxon>Metazoa</taxon>
        <taxon>Spiralia</taxon>
        <taxon>Lophotrochozoa</taxon>
        <taxon>Platyhelminthes</taxon>
        <taxon>Cestoda</taxon>
        <taxon>Eucestoda</taxon>
        <taxon>Cyclophyllidea</taxon>
        <taxon>Taeniidae</taxon>
        <taxon>Echinococcus</taxon>
    </lineage>
</organism>
<reference evidence="1" key="2">
    <citation type="submission" date="2015-11" db="EMBL/GenBank/DDBJ databases">
        <authorList>
            <person name="Zhang Y."/>
            <person name="Guo Z."/>
        </authorList>
    </citation>
    <scope>NUCLEOTIDE SEQUENCE</scope>
</reference>
<protein>
    <submittedName>
        <fullName evidence="1">Expressed protein</fullName>
    </submittedName>
</protein>
<sequence>MKDAAVAAIPCESANSPLSKFYAGIVYAKSQQKSSKGIEFNARLCNIYTTQTEGSSINTGNTGQKTY</sequence>
<dbReference type="AlphaFoldDB" id="A0A068Y298"/>
<name>A0A068Y298_ECHMU</name>
<proteinExistence type="predicted"/>
<accession>A0A068Y298</accession>
<evidence type="ECO:0000313" key="1">
    <source>
        <dbReference type="EMBL" id="CUT99227.1"/>
    </source>
</evidence>
<reference evidence="1" key="1">
    <citation type="journal article" date="2013" name="Nature">
        <title>The genomes of four tapeworm species reveal adaptations to parasitism.</title>
        <authorList>
            <person name="Tsai I.J."/>
            <person name="Zarowiecki M."/>
            <person name="Holroyd N."/>
            <person name="Garciarrubio A."/>
            <person name="Sanchez-Flores A."/>
            <person name="Brooks K.L."/>
            <person name="Tracey A."/>
            <person name="Bobes R.J."/>
            <person name="Fragoso G."/>
            <person name="Sciutto E."/>
            <person name="Aslett M."/>
            <person name="Beasley H."/>
            <person name="Bennett H.M."/>
            <person name="Cai J."/>
            <person name="Camicia F."/>
            <person name="Clark R."/>
            <person name="Cucher M."/>
            <person name="De Silva N."/>
            <person name="Day T.A."/>
            <person name="Deplazes P."/>
            <person name="Estrada K."/>
            <person name="Fernandez C."/>
            <person name="Holland P.W."/>
            <person name="Hou J."/>
            <person name="Hu S."/>
            <person name="Huckvale T."/>
            <person name="Hung S.S."/>
            <person name="Kamenetzky L."/>
            <person name="Keane J.A."/>
            <person name="Kiss F."/>
            <person name="Koziol U."/>
            <person name="Lambert O."/>
            <person name="Liu K."/>
            <person name="Luo X."/>
            <person name="Luo Y."/>
            <person name="Macchiaroli N."/>
            <person name="Nichol S."/>
            <person name="Paps J."/>
            <person name="Parkinson J."/>
            <person name="Pouchkina-Stantcheva N."/>
            <person name="Riddiford N."/>
            <person name="Rosenzvit M."/>
            <person name="Salinas G."/>
            <person name="Wasmuth J.D."/>
            <person name="Zamanian M."/>
            <person name="Zheng Y."/>
            <person name="Cai X."/>
            <person name="Soberon X."/>
            <person name="Olson P.D."/>
            <person name="Laclette J.P."/>
            <person name="Brehm K."/>
            <person name="Berriman M."/>
            <person name="Garciarrubio A."/>
            <person name="Bobes R.J."/>
            <person name="Fragoso G."/>
            <person name="Sanchez-Flores A."/>
            <person name="Estrada K."/>
            <person name="Cevallos M.A."/>
            <person name="Morett E."/>
            <person name="Gonzalez V."/>
            <person name="Portillo T."/>
            <person name="Ochoa-Leyva A."/>
            <person name="Jose M.V."/>
            <person name="Sciutto E."/>
            <person name="Landa A."/>
            <person name="Jimenez L."/>
            <person name="Valdes V."/>
            <person name="Carrero J.C."/>
            <person name="Larralde C."/>
            <person name="Morales-Montor J."/>
            <person name="Limon-Lason J."/>
            <person name="Soberon X."/>
            <person name="Laclette J.P."/>
        </authorList>
    </citation>
    <scope>NUCLEOTIDE SEQUENCE [LARGE SCALE GENOMIC DNA]</scope>
</reference>
<keyword evidence="2" id="KW-1185">Reference proteome</keyword>